<evidence type="ECO:0000256" key="1">
    <source>
        <dbReference type="ARBA" id="ARBA00004245"/>
    </source>
</evidence>
<protein>
    <recommendedName>
        <fullName evidence="8">Ermin</fullName>
    </recommendedName>
    <alternativeName>
        <fullName evidence="9">Juxtanodin</fullName>
    </alternativeName>
</protein>
<evidence type="ECO:0000256" key="8">
    <source>
        <dbReference type="ARBA" id="ARBA00026168"/>
    </source>
</evidence>
<keyword evidence="6" id="KW-0206">Cytoskeleton</keyword>
<comment type="subcellular location">
    <subcellularLocation>
        <location evidence="1">Cytoplasm</location>
        <location evidence="1">Cytoskeleton</location>
    </subcellularLocation>
</comment>
<dbReference type="PANTHER" id="PTHR47137">
    <property type="entry name" value="ERMIN"/>
    <property type="match status" value="1"/>
</dbReference>
<dbReference type="Proteomes" id="UP001176940">
    <property type="component" value="Unassembled WGS sequence"/>
</dbReference>
<evidence type="ECO:0000256" key="7">
    <source>
        <dbReference type="ARBA" id="ARBA00025213"/>
    </source>
</evidence>
<dbReference type="InterPro" id="IPR045346">
    <property type="entry name" value="Ermin"/>
</dbReference>
<feature type="compositionally biased region" description="Basic and acidic residues" evidence="10">
    <location>
        <begin position="57"/>
        <end position="72"/>
    </location>
</feature>
<evidence type="ECO:0000256" key="4">
    <source>
        <dbReference type="ARBA" id="ARBA00022553"/>
    </source>
</evidence>
<evidence type="ECO:0000313" key="11">
    <source>
        <dbReference type="EMBL" id="CAJ0965244.1"/>
    </source>
</evidence>
<organism evidence="11 12">
    <name type="scientific">Ranitomeya imitator</name>
    <name type="common">mimic poison frog</name>
    <dbReference type="NCBI Taxonomy" id="111125"/>
    <lineage>
        <taxon>Eukaryota</taxon>
        <taxon>Metazoa</taxon>
        <taxon>Chordata</taxon>
        <taxon>Craniata</taxon>
        <taxon>Vertebrata</taxon>
        <taxon>Euteleostomi</taxon>
        <taxon>Amphibia</taxon>
        <taxon>Batrachia</taxon>
        <taxon>Anura</taxon>
        <taxon>Neobatrachia</taxon>
        <taxon>Hyloidea</taxon>
        <taxon>Dendrobatidae</taxon>
        <taxon>Dendrobatinae</taxon>
        <taxon>Ranitomeya</taxon>
    </lineage>
</organism>
<dbReference type="Gene3D" id="6.10.360.10">
    <property type="match status" value="1"/>
</dbReference>
<comment type="function">
    <text evidence="7">Plays a role in cytoskeletal rearrangements during the late wrapping and/or compaction phases of myelinogenesis as well as in maintenance and stability of myelin sheath in the adult. May play an important role in late-stage oligodendroglia maturation, myelin/Ranvier node formation during CNS development, and in the maintenance and plasticity of related structures in the mature CNS.</text>
</comment>
<proteinExistence type="predicted"/>
<evidence type="ECO:0000313" key="12">
    <source>
        <dbReference type="Proteomes" id="UP001176940"/>
    </source>
</evidence>
<evidence type="ECO:0000256" key="3">
    <source>
        <dbReference type="ARBA" id="ARBA00022490"/>
    </source>
</evidence>
<keyword evidence="3" id="KW-0963">Cytoplasm</keyword>
<name>A0ABN9MEQ0_9NEOB</name>
<evidence type="ECO:0000256" key="9">
    <source>
        <dbReference type="ARBA" id="ARBA00031224"/>
    </source>
</evidence>
<dbReference type="InterPro" id="IPR008954">
    <property type="entry name" value="Moesin_tail_sf"/>
</dbReference>
<accession>A0ABN9MEQ0</accession>
<keyword evidence="12" id="KW-1185">Reference proteome</keyword>
<comment type="caution">
    <text evidence="11">The sequence shown here is derived from an EMBL/GenBank/DDBJ whole genome shotgun (WGS) entry which is preliminary data.</text>
</comment>
<evidence type="ECO:0000256" key="6">
    <source>
        <dbReference type="ARBA" id="ARBA00023212"/>
    </source>
</evidence>
<dbReference type="SUPFAM" id="SSF48678">
    <property type="entry name" value="Moesin tail domain"/>
    <property type="match status" value="1"/>
</dbReference>
<dbReference type="EMBL" id="CAUEEQ010066084">
    <property type="protein sequence ID" value="CAJ0965244.1"/>
    <property type="molecule type" value="Genomic_DNA"/>
</dbReference>
<keyword evidence="5" id="KW-0009">Actin-binding</keyword>
<evidence type="ECO:0000256" key="5">
    <source>
        <dbReference type="ARBA" id="ARBA00023203"/>
    </source>
</evidence>
<evidence type="ECO:0000256" key="10">
    <source>
        <dbReference type="SAM" id="MobiDB-lite"/>
    </source>
</evidence>
<feature type="compositionally biased region" description="Basic and acidic residues" evidence="10">
    <location>
        <begin position="1"/>
        <end position="49"/>
    </location>
</feature>
<dbReference type="PANTHER" id="PTHR47137:SF1">
    <property type="entry name" value="ERMIN"/>
    <property type="match status" value="1"/>
</dbReference>
<reference evidence="11" key="1">
    <citation type="submission" date="2023-07" db="EMBL/GenBank/DDBJ databases">
        <authorList>
            <person name="Stuckert A."/>
        </authorList>
    </citation>
    <scope>NUCLEOTIDE SEQUENCE</scope>
</reference>
<feature type="compositionally biased region" description="Acidic residues" evidence="10">
    <location>
        <begin position="95"/>
        <end position="109"/>
    </location>
</feature>
<feature type="compositionally biased region" description="Polar residues" evidence="10">
    <location>
        <begin position="78"/>
        <end position="90"/>
    </location>
</feature>
<comment type="subunit">
    <text evidence="2">Binds actin.</text>
</comment>
<dbReference type="Pfam" id="PF20491">
    <property type="entry name" value="Ermin"/>
    <property type="match status" value="1"/>
</dbReference>
<sequence>MQDLAPWDRKDENNTILERVPDVLDNHEKEFGDIKEDGYESRIEVDSDKIPSSSPEDTSKQDKDQDGNKSETPDILLYQQSHHPNATGTDNILIEPEEENTSIETDIDYGDGSYEEHENGRMVSPSGRHLDPDEMAGNRPDISRHSYSRYDTVSYRKIRKGNTKQRIDEFESMVNL</sequence>
<gene>
    <name evidence="11" type="ORF">RIMI_LOCUS20089608</name>
</gene>
<evidence type="ECO:0000256" key="2">
    <source>
        <dbReference type="ARBA" id="ARBA00011216"/>
    </source>
</evidence>
<keyword evidence="4" id="KW-0597">Phosphoprotein</keyword>
<feature type="region of interest" description="Disordered" evidence="10">
    <location>
        <begin position="1"/>
        <end position="147"/>
    </location>
</feature>